<evidence type="ECO:0000256" key="1">
    <source>
        <dbReference type="SAM" id="MobiDB-lite"/>
    </source>
</evidence>
<gene>
    <name evidence="2" type="ORF">BLNAU_1675</name>
</gene>
<feature type="region of interest" description="Disordered" evidence="1">
    <location>
        <begin position="89"/>
        <end position="108"/>
    </location>
</feature>
<evidence type="ECO:0000313" key="3">
    <source>
        <dbReference type="Proteomes" id="UP001281761"/>
    </source>
</evidence>
<evidence type="ECO:0000313" key="2">
    <source>
        <dbReference type="EMBL" id="KAK2963142.1"/>
    </source>
</evidence>
<sequence>MIDSSLPQQTEFAVGIDILSKKLLPMIASLKENIPDLNECISSSDLLLETCQTFREANQKSVNDWKETQAFFPTANHITPIILSNQPLEQNDHHNRNETTPAQIPSPQPTLPIPTQHSSIIVSKSASHFSQQSMEPVKTQLPFSHHLNSTSKNPITTSSDKIPIIPSPQLESAIGVKKETRIVQIIPTKRYQSTSNPDKPPSLSKGLPPSRPTGLKKPSNIGRLNKPIDSIPSSSIKTTKSTVPLSNPLSAPTILPPTSHVTTFNPKQTFQSQLKPPKFSSRQ</sequence>
<reference evidence="2 3" key="1">
    <citation type="journal article" date="2022" name="bioRxiv">
        <title>Genomics of Preaxostyla Flagellates Illuminates Evolutionary Transitions and the Path Towards Mitochondrial Loss.</title>
        <authorList>
            <person name="Novak L.V.F."/>
            <person name="Treitli S.C."/>
            <person name="Pyrih J."/>
            <person name="Halakuc P."/>
            <person name="Pipaliya S.V."/>
            <person name="Vacek V."/>
            <person name="Brzon O."/>
            <person name="Soukal P."/>
            <person name="Eme L."/>
            <person name="Dacks J.B."/>
            <person name="Karnkowska A."/>
            <person name="Elias M."/>
            <person name="Hampl V."/>
        </authorList>
    </citation>
    <scope>NUCLEOTIDE SEQUENCE [LARGE SCALE GENOMIC DNA]</scope>
    <source>
        <strain evidence="2">NAU3</strain>
        <tissue evidence="2">Gut</tissue>
    </source>
</reference>
<name>A0ABQ9YHA3_9EUKA</name>
<feature type="region of interest" description="Disordered" evidence="1">
    <location>
        <begin position="187"/>
        <end position="283"/>
    </location>
</feature>
<dbReference type="Proteomes" id="UP001281761">
    <property type="component" value="Unassembled WGS sequence"/>
</dbReference>
<organism evidence="2 3">
    <name type="scientific">Blattamonas nauphoetae</name>
    <dbReference type="NCBI Taxonomy" id="2049346"/>
    <lineage>
        <taxon>Eukaryota</taxon>
        <taxon>Metamonada</taxon>
        <taxon>Preaxostyla</taxon>
        <taxon>Oxymonadida</taxon>
        <taxon>Blattamonas</taxon>
    </lineage>
</organism>
<feature type="compositionally biased region" description="Polar residues" evidence="1">
    <location>
        <begin position="259"/>
        <end position="283"/>
    </location>
</feature>
<dbReference type="EMBL" id="JARBJD010000007">
    <property type="protein sequence ID" value="KAK2963142.1"/>
    <property type="molecule type" value="Genomic_DNA"/>
</dbReference>
<feature type="compositionally biased region" description="Low complexity" evidence="1">
    <location>
        <begin position="227"/>
        <end position="244"/>
    </location>
</feature>
<accession>A0ABQ9YHA3</accession>
<comment type="caution">
    <text evidence="2">The sequence shown here is derived from an EMBL/GenBank/DDBJ whole genome shotgun (WGS) entry which is preliminary data.</text>
</comment>
<proteinExistence type="predicted"/>
<keyword evidence="3" id="KW-1185">Reference proteome</keyword>
<protein>
    <submittedName>
        <fullName evidence="2">Uncharacterized protein</fullName>
    </submittedName>
</protein>